<dbReference type="CTD" id="36340551"/>
<dbReference type="InterPro" id="IPR017703">
    <property type="entry name" value="YgfZ/GCV_T_CS"/>
</dbReference>
<dbReference type="NCBIfam" id="TIGR03317">
    <property type="entry name" value="ygfZ_signature"/>
    <property type="match status" value="1"/>
</dbReference>
<evidence type="ECO:0000259" key="2">
    <source>
        <dbReference type="Pfam" id="PF06916"/>
    </source>
</evidence>
<evidence type="ECO:0000313" key="4">
    <source>
        <dbReference type="Proteomes" id="UP000019149"/>
    </source>
</evidence>
<proteinExistence type="predicted"/>
<dbReference type="InterPro" id="IPR009688">
    <property type="entry name" value="FAM210A/B-like_dom"/>
</dbReference>
<feature type="domain" description="DUF1279" evidence="2">
    <location>
        <begin position="402"/>
        <end position="485"/>
    </location>
</feature>
<comment type="caution">
    <text evidence="3">The sequence shown here is derived from an EMBL/GenBank/DDBJ whole genome shotgun (WGS) entry which is preliminary data.</text>
</comment>
<gene>
    <name evidence="3" type="ORF">EGR_04836</name>
</gene>
<dbReference type="Pfam" id="PF06916">
    <property type="entry name" value="FAM210A-B_dom"/>
    <property type="match status" value="2"/>
</dbReference>
<protein>
    <submittedName>
        <fullName evidence="3">Transferase</fullName>
    </submittedName>
</protein>
<organism evidence="3 4">
    <name type="scientific">Echinococcus granulosus</name>
    <name type="common">Hydatid tapeworm</name>
    <dbReference type="NCBI Taxonomy" id="6210"/>
    <lineage>
        <taxon>Eukaryota</taxon>
        <taxon>Metazoa</taxon>
        <taxon>Spiralia</taxon>
        <taxon>Lophotrochozoa</taxon>
        <taxon>Platyhelminthes</taxon>
        <taxon>Cestoda</taxon>
        <taxon>Eucestoda</taxon>
        <taxon>Cyclophyllidea</taxon>
        <taxon>Taeniidae</taxon>
        <taxon>Echinococcus</taxon>
        <taxon>Echinococcus granulosus group</taxon>
    </lineage>
</organism>
<dbReference type="AlphaFoldDB" id="W6UGZ5"/>
<dbReference type="STRING" id="6210.W6UGZ5"/>
<evidence type="ECO:0000256" key="1">
    <source>
        <dbReference type="SAM" id="MobiDB-lite"/>
    </source>
</evidence>
<accession>W6UGZ5</accession>
<dbReference type="OrthoDB" id="191995at2759"/>
<dbReference type="OMA" id="YRRTRYC"/>
<dbReference type="Gene3D" id="2.40.30.160">
    <property type="match status" value="1"/>
</dbReference>
<evidence type="ECO:0000313" key="3">
    <source>
        <dbReference type="EMBL" id="EUB60278.1"/>
    </source>
</evidence>
<dbReference type="Gene3D" id="3.30.70.1400">
    <property type="entry name" value="Aminomethyltransferase beta-barrel domains"/>
    <property type="match status" value="1"/>
</dbReference>
<feature type="region of interest" description="Disordered" evidence="1">
    <location>
        <begin position="616"/>
        <end position="656"/>
    </location>
</feature>
<dbReference type="PANTHER" id="PTHR22602">
    <property type="entry name" value="TRANSFERASE CAF17, MITOCHONDRIAL-RELATED"/>
    <property type="match status" value="1"/>
</dbReference>
<dbReference type="KEGG" id="egl:EGR_04836"/>
<dbReference type="GeneID" id="36340551"/>
<dbReference type="EMBL" id="APAU02000032">
    <property type="protein sequence ID" value="EUB60278.1"/>
    <property type="molecule type" value="Genomic_DNA"/>
</dbReference>
<feature type="domain" description="DUF1279" evidence="2">
    <location>
        <begin position="537"/>
        <end position="591"/>
    </location>
</feature>
<feature type="compositionally biased region" description="Basic residues" evidence="1">
    <location>
        <begin position="647"/>
        <end position="656"/>
    </location>
</feature>
<dbReference type="PANTHER" id="PTHR22602:SF0">
    <property type="entry name" value="TRANSFERASE CAF17, MITOCHONDRIAL-RELATED"/>
    <property type="match status" value="1"/>
</dbReference>
<keyword evidence="4" id="KW-1185">Reference proteome</keyword>
<dbReference type="SUPFAM" id="SSF103025">
    <property type="entry name" value="Folate-binding domain"/>
    <property type="match status" value="1"/>
</dbReference>
<dbReference type="RefSeq" id="XP_024351474.1">
    <property type="nucleotide sequence ID" value="XM_024494085.1"/>
</dbReference>
<dbReference type="GO" id="GO:0016226">
    <property type="term" value="P:iron-sulfur cluster assembly"/>
    <property type="evidence" value="ECO:0007669"/>
    <property type="project" value="TreeGrafter"/>
</dbReference>
<sequence>MLLVMLWKILDSGLMTNDARLIEPKNSLIYSLFLNVKGRVIGDTLIYHVNHQDQEEPHFVIECDSKCKPSVLKLLRYYDIRKKASLLRRVHISEEPSLRVLVSLKVNGVAPSVGDALFVGKDPRAVPGWCLRMLRHTAATSETACAPSEAVYRRTRYCLGLPEGADEFKSGEGLPLEANADLCHGVSFSKGCYLGQELTARSRFVGVIRRRVAPILFESPVNPNTIPLDAPIFRISKEDNKVVGNRPVGWIRGQEDPSSISDFPIRQYGLALLRLAECAAAVASDDKLIVDVSGAAQVLGAAPAGVAMVCVVQPFAPSWWPEDIAVGLPRIQQPPAPLSQLYRQLFRQVVCIHLFNGPIHATLNHVVHIQKLMAHTPELPEPVSSSEKKSEAESEKSISLVQRFKNAYKIYGKVLIVVHGVTSAAWLGLFYLIAYSGLDVVSALRGVRPLEWLVEPMVTRGLGFWATALLLYKLATPFRYFVTLAASRYVVHGLRTRGLAPPLAEEDRLRNLARQGVRLSRSRLRQSSDRASPDLVGMNVQELLESLHAPELMLKPFHVAGGSVGVFASAYVLYKVLGPLRYGLTLWLTPVIVHRLRSGGRLPPLAEQDRLRNLALEGAKRTRERLSQRRKKRPQMVPTCDASTRPPKPRRRAFVE</sequence>
<dbReference type="GO" id="GO:0005759">
    <property type="term" value="C:mitochondrial matrix"/>
    <property type="evidence" value="ECO:0007669"/>
    <property type="project" value="TreeGrafter"/>
</dbReference>
<reference evidence="3 4" key="1">
    <citation type="journal article" date="2013" name="Nat. Genet.">
        <title>The genome of the hydatid tapeworm Echinococcus granulosus.</title>
        <authorList>
            <person name="Zheng H."/>
            <person name="Zhang W."/>
            <person name="Zhang L."/>
            <person name="Zhang Z."/>
            <person name="Li J."/>
            <person name="Lu G."/>
            <person name="Zhu Y."/>
            <person name="Wang Y."/>
            <person name="Huang Y."/>
            <person name="Liu J."/>
            <person name="Kang H."/>
            <person name="Chen J."/>
            <person name="Wang L."/>
            <person name="Chen A."/>
            <person name="Yu S."/>
            <person name="Gao Z."/>
            <person name="Jin L."/>
            <person name="Gu W."/>
            <person name="Wang Z."/>
            <person name="Zhao L."/>
            <person name="Shi B."/>
            <person name="Wen H."/>
            <person name="Lin R."/>
            <person name="Jones M.K."/>
            <person name="Brejova B."/>
            <person name="Vinar T."/>
            <person name="Zhao G."/>
            <person name="McManus D.P."/>
            <person name="Chen Z."/>
            <person name="Zhou Y."/>
            <person name="Wang S."/>
        </authorList>
    </citation>
    <scope>NUCLEOTIDE SEQUENCE [LARGE SCALE GENOMIC DNA]</scope>
</reference>
<name>W6UGZ5_ECHGR</name>
<feature type="compositionally biased region" description="Basic and acidic residues" evidence="1">
    <location>
        <begin position="616"/>
        <end position="627"/>
    </location>
</feature>
<dbReference type="GO" id="GO:0016740">
    <property type="term" value="F:transferase activity"/>
    <property type="evidence" value="ECO:0007669"/>
    <property type="project" value="UniProtKB-KW"/>
</dbReference>
<dbReference type="InterPro" id="IPR045179">
    <property type="entry name" value="YgfZ/GcvT"/>
</dbReference>
<dbReference type="Proteomes" id="UP000019149">
    <property type="component" value="Unassembled WGS sequence"/>
</dbReference>
<keyword evidence="3" id="KW-0808">Transferase</keyword>